<dbReference type="Gene3D" id="3.30.429.10">
    <property type="entry name" value="Macrophage Migration Inhibitory Factor"/>
    <property type="match status" value="1"/>
</dbReference>
<dbReference type="InterPro" id="IPR028116">
    <property type="entry name" value="Cis-CaaD-like"/>
</dbReference>
<reference evidence="2" key="1">
    <citation type="journal article" date="2023" name="Mol. Phylogenet. Evol.">
        <title>Genome-scale phylogeny and comparative genomics of the fungal order Sordariales.</title>
        <authorList>
            <person name="Hensen N."/>
            <person name="Bonometti L."/>
            <person name="Westerberg I."/>
            <person name="Brannstrom I.O."/>
            <person name="Guillou S."/>
            <person name="Cros-Aarteil S."/>
            <person name="Calhoun S."/>
            <person name="Haridas S."/>
            <person name="Kuo A."/>
            <person name="Mondo S."/>
            <person name="Pangilinan J."/>
            <person name="Riley R."/>
            <person name="LaButti K."/>
            <person name="Andreopoulos B."/>
            <person name="Lipzen A."/>
            <person name="Chen C."/>
            <person name="Yan M."/>
            <person name="Daum C."/>
            <person name="Ng V."/>
            <person name="Clum A."/>
            <person name="Steindorff A."/>
            <person name="Ohm R.A."/>
            <person name="Martin F."/>
            <person name="Silar P."/>
            <person name="Natvig D.O."/>
            <person name="Lalanne C."/>
            <person name="Gautier V."/>
            <person name="Ament-Velasquez S.L."/>
            <person name="Kruys A."/>
            <person name="Hutchinson M.I."/>
            <person name="Powell A.J."/>
            <person name="Barry K."/>
            <person name="Miller A.N."/>
            <person name="Grigoriev I.V."/>
            <person name="Debuchy R."/>
            <person name="Gladieux P."/>
            <person name="Hiltunen Thoren M."/>
            <person name="Johannesson H."/>
        </authorList>
    </citation>
    <scope>NUCLEOTIDE SEQUENCE</scope>
    <source>
        <strain evidence="2">CBS 958.72</strain>
    </source>
</reference>
<gene>
    <name evidence="2" type="ORF">B0T24DRAFT_651012</name>
</gene>
<accession>A0AAE0N3D4</accession>
<evidence type="ECO:0000313" key="2">
    <source>
        <dbReference type="EMBL" id="KAK3369401.1"/>
    </source>
</evidence>
<dbReference type="InterPro" id="IPR014347">
    <property type="entry name" value="Tautomerase/MIF_sf"/>
</dbReference>
<dbReference type="AlphaFoldDB" id="A0AAE0N3D4"/>
<dbReference type="Proteomes" id="UP001287356">
    <property type="component" value="Unassembled WGS sequence"/>
</dbReference>
<dbReference type="EMBL" id="JAULSN010000006">
    <property type="protein sequence ID" value="KAK3369401.1"/>
    <property type="molecule type" value="Genomic_DNA"/>
</dbReference>
<name>A0AAE0N3D4_9PEZI</name>
<protein>
    <submittedName>
        <fullName evidence="2">Oxalocrotonate tautomerase</fullName>
    </submittedName>
</protein>
<proteinExistence type="predicted"/>
<evidence type="ECO:0000259" key="1">
    <source>
        <dbReference type="Pfam" id="PF14832"/>
    </source>
</evidence>
<evidence type="ECO:0000313" key="3">
    <source>
        <dbReference type="Proteomes" id="UP001287356"/>
    </source>
</evidence>
<reference evidence="2" key="2">
    <citation type="submission" date="2023-06" db="EMBL/GenBank/DDBJ databases">
        <authorList>
            <consortium name="Lawrence Berkeley National Laboratory"/>
            <person name="Haridas S."/>
            <person name="Hensen N."/>
            <person name="Bonometti L."/>
            <person name="Westerberg I."/>
            <person name="Brannstrom I.O."/>
            <person name="Guillou S."/>
            <person name="Cros-Aarteil S."/>
            <person name="Calhoun S."/>
            <person name="Kuo A."/>
            <person name="Mondo S."/>
            <person name="Pangilinan J."/>
            <person name="Riley R."/>
            <person name="Labutti K."/>
            <person name="Andreopoulos B."/>
            <person name="Lipzen A."/>
            <person name="Chen C."/>
            <person name="Yanf M."/>
            <person name="Daum C."/>
            <person name="Ng V."/>
            <person name="Clum A."/>
            <person name="Steindorff A."/>
            <person name="Ohm R."/>
            <person name="Martin F."/>
            <person name="Silar P."/>
            <person name="Natvig D."/>
            <person name="Lalanne C."/>
            <person name="Gautier V."/>
            <person name="Ament-Velasquez S.L."/>
            <person name="Kruys A."/>
            <person name="Hutchinson M.I."/>
            <person name="Powell A.J."/>
            <person name="Barry K."/>
            <person name="Miller A.N."/>
            <person name="Grigoriev I.V."/>
            <person name="Debuchy R."/>
            <person name="Gladieux P."/>
            <person name="Thoren M.H."/>
            <person name="Johannesson H."/>
        </authorList>
    </citation>
    <scope>NUCLEOTIDE SEQUENCE</scope>
    <source>
        <strain evidence="2">CBS 958.72</strain>
    </source>
</reference>
<sequence length="148" mass="16677">MPLWVIYHPEGSFPTPESKQALAAAITANYTRIGLPAFYVIVEFVTLPSTSIFVGGKNHDKPYVRIAIDHVAVHRVGDPDREAKMVNNIDAILKPHIADKGYAWEFHIDETPRALWKVNGFIPPPFQSEAEKKWAELNEPVEWGGMNE</sequence>
<keyword evidence="3" id="KW-1185">Reference proteome</keyword>
<dbReference type="Pfam" id="PF14832">
    <property type="entry name" value="Tautomerase_3"/>
    <property type="match status" value="1"/>
</dbReference>
<feature type="domain" description="Tautomerase cis-CaaD-like" evidence="1">
    <location>
        <begin position="1"/>
        <end position="139"/>
    </location>
</feature>
<organism evidence="2 3">
    <name type="scientific">Lasiosphaeria ovina</name>
    <dbReference type="NCBI Taxonomy" id="92902"/>
    <lineage>
        <taxon>Eukaryota</taxon>
        <taxon>Fungi</taxon>
        <taxon>Dikarya</taxon>
        <taxon>Ascomycota</taxon>
        <taxon>Pezizomycotina</taxon>
        <taxon>Sordariomycetes</taxon>
        <taxon>Sordariomycetidae</taxon>
        <taxon>Sordariales</taxon>
        <taxon>Lasiosphaeriaceae</taxon>
        <taxon>Lasiosphaeria</taxon>
    </lineage>
</organism>
<comment type="caution">
    <text evidence="2">The sequence shown here is derived from an EMBL/GenBank/DDBJ whole genome shotgun (WGS) entry which is preliminary data.</text>
</comment>